<dbReference type="PROSITE" id="PS50830">
    <property type="entry name" value="TNASE_3"/>
    <property type="match status" value="1"/>
</dbReference>
<protein>
    <submittedName>
        <fullName evidence="3">Nuclease (SNase-like)</fullName>
    </submittedName>
</protein>
<reference evidence="3" key="1">
    <citation type="submission" date="2006-03" db="EMBL/GenBank/DDBJ databases">
        <title>Complete sequence of Rhodopseudomonas palustris BisB18.</title>
        <authorList>
            <consortium name="US DOE Joint Genome Institute"/>
            <person name="Copeland A."/>
            <person name="Lucas S."/>
            <person name="Lapidus A."/>
            <person name="Barry K."/>
            <person name="Detter J.C."/>
            <person name="Glavina del Rio T."/>
            <person name="Hammon N."/>
            <person name="Israni S."/>
            <person name="Dalin E."/>
            <person name="Tice H."/>
            <person name="Pitluck S."/>
            <person name="Chain P."/>
            <person name="Malfatti S."/>
            <person name="Shin M."/>
            <person name="Vergez L."/>
            <person name="Schmutz J."/>
            <person name="Larimer F."/>
            <person name="Land M."/>
            <person name="Hauser L."/>
            <person name="Pelletier D.A."/>
            <person name="Kyrpides N."/>
            <person name="Anderson I."/>
            <person name="Oda Y."/>
            <person name="Harwood C.S."/>
            <person name="Richardson P."/>
        </authorList>
    </citation>
    <scope>NUCLEOTIDE SEQUENCE [LARGE SCALE GENOMIC DNA]</scope>
    <source>
        <strain evidence="3">BisB18</strain>
    </source>
</reference>
<dbReference type="InterPro" id="IPR016071">
    <property type="entry name" value="Staphylococal_nuclease_OB-fold"/>
</dbReference>
<feature type="signal peptide" evidence="1">
    <location>
        <begin position="1"/>
        <end position="19"/>
    </location>
</feature>
<dbReference type="InterPro" id="IPR035437">
    <property type="entry name" value="SNase_OB-fold_sf"/>
</dbReference>
<dbReference type="Pfam" id="PF00565">
    <property type="entry name" value="SNase"/>
    <property type="match status" value="1"/>
</dbReference>
<keyword evidence="1" id="KW-0732">Signal</keyword>
<dbReference type="PANTHER" id="PTHR12302">
    <property type="entry name" value="EBNA2 BINDING PROTEIN P100"/>
    <property type="match status" value="1"/>
</dbReference>
<dbReference type="STRING" id="316056.RPC_0424"/>
<dbReference type="SUPFAM" id="SSF50199">
    <property type="entry name" value="Staphylococcal nuclease"/>
    <property type="match status" value="1"/>
</dbReference>
<dbReference type="HOGENOM" id="CLU_046484_2_0_5"/>
<dbReference type="KEGG" id="rpc:RPC_0424"/>
<organism evidence="3">
    <name type="scientific">Rhodopseudomonas palustris (strain BisB18)</name>
    <dbReference type="NCBI Taxonomy" id="316056"/>
    <lineage>
        <taxon>Bacteria</taxon>
        <taxon>Pseudomonadati</taxon>
        <taxon>Pseudomonadota</taxon>
        <taxon>Alphaproteobacteria</taxon>
        <taxon>Hyphomicrobiales</taxon>
        <taxon>Nitrobacteraceae</taxon>
        <taxon>Rhodopseudomonas</taxon>
    </lineage>
</organism>
<name>Q21C87_RHOPB</name>
<dbReference type="OrthoDB" id="9805504at2"/>
<dbReference type="RefSeq" id="WP_011470907.1">
    <property type="nucleotide sequence ID" value="NC_007925.1"/>
</dbReference>
<evidence type="ECO:0000256" key="1">
    <source>
        <dbReference type="SAM" id="SignalP"/>
    </source>
</evidence>
<dbReference type="PANTHER" id="PTHR12302:SF26">
    <property type="entry name" value="BLR1266 PROTEIN"/>
    <property type="match status" value="1"/>
</dbReference>
<sequence>MRAFLFVILLLALAAPGRAAEPIVKDGNTLQLGGTTFRLDGTDAPEFDQLCVDDRADPRPCGQQAREQLVKLIGGREIACKDLGPDKVYTTRRLGICTIAGEADSLNQIMVREGWALAAESDGKPRFAAEEATARAERRGLWRGCFVAPRQFRRWDRTAALLGASCRADKKPELLAILFPDDPAMPPGCAIKAKFAARARFIGKVGIYHLQGCRSYATLGKPNRWFCSEQDAQAEGFRKAFNCGRNAKTP</sequence>
<evidence type="ECO:0000313" key="3">
    <source>
        <dbReference type="EMBL" id="ABD85999.1"/>
    </source>
</evidence>
<dbReference type="AlphaFoldDB" id="Q21C87"/>
<dbReference type="Gene3D" id="2.40.50.90">
    <property type="match status" value="1"/>
</dbReference>
<gene>
    <name evidence="3" type="ordered locus">RPC_0424</name>
</gene>
<feature type="chain" id="PRO_5004200277" evidence="1">
    <location>
        <begin position="20"/>
        <end position="250"/>
    </location>
</feature>
<feature type="domain" description="TNase-like" evidence="2">
    <location>
        <begin position="24"/>
        <end position="144"/>
    </location>
</feature>
<dbReference type="eggNOG" id="COG1525">
    <property type="taxonomic scope" value="Bacteria"/>
</dbReference>
<dbReference type="SMART" id="SM00318">
    <property type="entry name" value="SNc"/>
    <property type="match status" value="1"/>
</dbReference>
<proteinExistence type="predicted"/>
<accession>Q21C87</accession>
<dbReference type="EMBL" id="CP000301">
    <property type="protein sequence ID" value="ABD85999.1"/>
    <property type="molecule type" value="Genomic_DNA"/>
</dbReference>
<evidence type="ECO:0000259" key="2">
    <source>
        <dbReference type="PROSITE" id="PS50830"/>
    </source>
</evidence>